<keyword evidence="3" id="KW-1185">Reference proteome</keyword>
<reference evidence="2 3" key="1">
    <citation type="journal article" date="2019" name="Int. J. Syst. Evol. Microbiol.">
        <title>The Global Catalogue of Microorganisms (GCM) 10K type strain sequencing project: providing services to taxonomists for standard genome sequencing and annotation.</title>
        <authorList>
            <consortium name="The Broad Institute Genomics Platform"/>
            <consortium name="The Broad Institute Genome Sequencing Center for Infectious Disease"/>
            <person name="Wu L."/>
            <person name="Ma J."/>
        </authorList>
    </citation>
    <scope>NUCLEOTIDE SEQUENCE [LARGE SCALE GENOMIC DNA]</scope>
    <source>
        <strain evidence="2 3">JCM 14942</strain>
    </source>
</reference>
<proteinExistence type="predicted"/>
<dbReference type="Proteomes" id="UP001500842">
    <property type="component" value="Unassembled WGS sequence"/>
</dbReference>
<comment type="caution">
    <text evidence="2">The sequence shown here is derived from an EMBL/GenBank/DDBJ whole genome shotgun (WGS) entry which is preliminary data.</text>
</comment>
<name>A0ABN2BR33_9ACTN</name>
<evidence type="ECO:0000313" key="2">
    <source>
        <dbReference type="EMBL" id="GAA1544375.1"/>
    </source>
</evidence>
<gene>
    <name evidence="2" type="ORF">GCM10009788_53590</name>
</gene>
<accession>A0ABN2BR33</accession>
<protein>
    <submittedName>
        <fullName evidence="2">Uncharacterized protein</fullName>
    </submittedName>
</protein>
<evidence type="ECO:0000256" key="1">
    <source>
        <dbReference type="SAM" id="MobiDB-lite"/>
    </source>
</evidence>
<sequence length="92" mass="10103">MTLDNGTARAAQATLDNPYASHESRQRATAVLGMVELIGDGSDLTGAHFARLTRQELAYLLSDYPEQYERLSREADRLTALARIESRGAGHL</sequence>
<dbReference type="RefSeq" id="WP_141006972.1">
    <property type="nucleotide sequence ID" value="NZ_BAAAOR010000040.1"/>
</dbReference>
<feature type="region of interest" description="Disordered" evidence="1">
    <location>
        <begin position="1"/>
        <end position="22"/>
    </location>
</feature>
<organism evidence="2 3">
    <name type="scientific">Nocardioides humi</name>
    <dbReference type="NCBI Taxonomy" id="449461"/>
    <lineage>
        <taxon>Bacteria</taxon>
        <taxon>Bacillati</taxon>
        <taxon>Actinomycetota</taxon>
        <taxon>Actinomycetes</taxon>
        <taxon>Propionibacteriales</taxon>
        <taxon>Nocardioidaceae</taxon>
        <taxon>Nocardioides</taxon>
    </lineage>
</organism>
<dbReference type="EMBL" id="BAAAOR010000040">
    <property type="protein sequence ID" value="GAA1544375.1"/>
    <property type="molecule type" value="Genomic_DNA"/>
</dbReference>
<evidence type="ECO:0000313" key="3">
    <source>
        <dbReference type="Proteomes" id="UP001500842"/>
    </source>
</evidence>